<feature type="non-terminal residue" evidence="1">
    <location>
        <position position="1"/>
    </location>
</feature>
<dbReference type="Proteomes" id="UP000789860">
    <property type="component" value="Unassembled WGS sequence"/>
</dbReference>
<organism evidence="1 2">
    <name type="scientific">Scutellospora calospora</name>
    <dbReference type="NCBI Taxonomy" id="85575"/>
    <lineage>
        <taxon>Eukaryota</taxon>
        <taxon>Fungi</taxon>
        <taxon>Fungi incertae sedis</taxon>
        <taxon>Mucoromycota</taxon>
        <taxon>Glomeromycotina</taxon>
        <taxon>Glomeromycetes</taxon>
        <taxon>Diversisporales</taxon>
        <taxon>Gigasporaceae</taxon>
        <taxon>Scutellospora</taxon>
    </lineage>
</organism>
<proteinExistence type="predicted"/>
<name>A0ACA9LEZ3_9GLOM</name>
<keyword evidence="2" id="KW-1185">Reference proteome</keyword>
<comment type="caution">
    <text evidence="1">The sequence shown here is derived from an EMBL/GenBank/DDBJ whole genome shotgun (WGS) entry which is preliminary data.</text>
</comment>
<evidence type="ECO:0000313" key="1">
    <source>
        <dbReference type="EMBL" id="CAG8526489.1"/>
    </source>
</evidence>
<sequence>QQKRKREQSFIENENKDQDIVYENLEIDSIVEYIGYAIDKYQGLANNEKISAFIFGYIIDISLLEMLLKKIADFLIKHIEDADNYKWQFPVRIIAFITEIYNKLQKSKIKINEYGIDATYKTNDLGFELYALHAEVDRTRYPLLYLLLENNRNCKDGVRTSIIQYFLAQIYDIRIIPDFLLTDKDFVQMSAASFVWPETKI</sequence>
<dbReference type="EMBL" id="CAJVPM010005647">
    <property type="protein sequence ID" value="CAG8526489.1"/>
    <property type="molecule type" value="Genomic_DNA"/>
</dbReference>
<protein>
    <submittedName>
        <fullName evidence="1">2535_t:CDS:1</fullName>
    </submittedName>
</protein>
<evidence type="ECO:0000313" key="2">
    <source>
        <dbReference type="Proteomes" id="UP000789860"/>
    </source>
</evidence>
<gene>
    <name evidence="1" type="ORF">SCALOS_LOCUS4280</name>
</gene>
<accession>A0ACA9LEZ3</accession>
<reference evidence="1" key="1">
    <citation type="submission" date="2021-06" db="EMBL/GenBank/DDBJ databases">
        <authorList>
            <person name="Kallberg Y."/>
            <person name="Tangrot J."/>
            <person name="Rosling A."/>
        </authorList>
    </citation>
    <scope>NUCLEOTIDE SEQUENCE</scope>
    <source>
        <strain evidence="1">AU212A</strain>
    </source>
</reference>